<accession>A0A814N3N0</accession>
<comment type="caution">
    <text evidence="4">The sequence shown here is derived from an EMBL/GenBank/DDBJ whole genome shotgun (WGS) entry which is preliminary data.</text>
</comment>
<keyword evidence="1" id="KW-0479">Metal-binding</keyword>
<dbReference type="AlphaFoldDB" id="A0A814N3N0"/>
<keyword evidence="1" id="KW-0863">Zinc-finger</keyword>
<dbReference type="Gene3D" id="4.10.60.10">
    <property type="entry name" value="Zinc finger, CCHC-type"/>
    <property type="match status" value="1"/>
</dbReference>
<evidence type="ECO:0000313" key="4">
    <source>
        <dbReference type="EMBL" id="CAF1087908.1"/>
    </source>
</evidence>
<dbReference type="InterPro" id="IPR035979">
    <property type="entry name" value="RBD_domain_sf"/>
</dbReference>
<proteinExistence type="predicted"/>
<evidence type="ECO:0000259" key="2">
    <source>
        <dbReference type="PROSITE" id="PS50158"/>
    </source>
</evidence>
<organism evidence="4 5">
    <name type="scientific">Rotaria sordida</name>
    <dbReference type="NCBI Taxonomy" id="392033"/>
    <lineage>
        <taxon>Eukaryota</taxon>
        <taxon>Metazoa</taxon>
        <taxon>Spiralia</taxon>
        <taxon>Gnathifera</taxon>
        <taxon>Rotifera</taxon>
        <taxon>Eurotatoria</taxon>
        <taxon>Bdelloidea</taxon>
        <taxon>Philodinida</taxon>
        <taxon>Philodinidae</taxon>
        <taxon>Rotaria</taxon>
    </lineage>
</organism>
<dbReference type="SUPFAM" id="SSF54928">
    <property type="entry name" value="RNA-binding domain, RBD"/>
    <property type="match status" value="1"/>
</dbReference>
<dbReference type="Proteomes" id="UP000663870">
    <property type="component" value="Unassembled WGS sequence"/>
</dbReference>
<gene>
    <name evidence="4" type="ORF">JXQ802_LOCUS18528</name>
    <name evidence="3" type="ORF">PYM288_LOCUS4265</name>
</gene>
<dbReference type="GO" id="GO:0003676">
    <property type="term" value="F:nucleic acid binding"/>
    <property type="evidence" value="ECO:0007669"/>
    <property type="project" value="InterPro"/>
</dbReference>
<evidence type="ECO:0000313" key="3">
    <source>
        <dbReference type="EMBL" id="CAF0793732.1"/>
    </source>
</evidence>
<dbReference type="SUPFAM" id="SSF57756">
    <property type="entry name" value="Retrovirus zinc finger-like domains"/>
    <property type="match status" value="1"/>
</dbReference>
<dbReference type="SMART" id="SM00343">
    <property type="entry name" value="ZnF_C2HC"/>
    <property type="match status" value="1"/>
</dbReference>
<dbReference type="EMBL" id="CAJNOH010000038">
    <property type="protein sequence ID" value="CAF0793732.1"/>
    <property type="molecule type" value="Genomic_DNA"/>
</dbReference>
<dbReference type="GO" id="GO:0008270">
    <property type="term" value="F:zinc ion binding"/>
    <property type="evidence" value="ECO:0007669"/>
    <property type="project" value="UniProtKB-KW"/>
</dbReference>
<evidence type="ECO:0000313" key="5">
    <source>
        <dbReference type="Proteomes" id="UP000663870"/>
    </source>
</evidence>
<dbReference type="EMBL" id="CAJNOL010000489">
    <property type="protein sequence ID" value="CAF1087908.1"/>
    <property type="molecule type" value="Genomic_DNA"/>
</dbReference>
<sequence length="211" mass="24211">MSSKRQSSQQSQNSSSLPTRSLVASKVSCDLDEAKLLQDLGHNYIGVEKVFRRYDKDGKPMGFIRIDFKAENVAMKIIDSGYILIDGKQCPVQSYSPLICHRCQNEGHYASNCPQKPLTEQRAMEILKQQKKQFETMINEFERKWNARLSESTTSSNHAHVNQLSPIFRDLKTVCEQFNQQNVQMQRALHSIVNRGHDIQTKLNNEQAQPI</sequence>
<feature type="domain" description="CCHC-type" evidence="2">
    <location>
        <begin position="100"/>
        <end position="115"/>
    </location>
</feature>
<name>A0A814N3N0_9BILA</name>
<protein>
    <recommendedName>
        <fullName evidence="2">CCHC-type domain-containing protein</fullName>
    </recommendedName>
</protein>
<dbReference type="InterPro" id="IPR036875">
    <property type="entry name" value="Znf_CCHC_sf"/>
</dbReference>
<dbReference type="Pfam" id="PF00098">
    <property type="entry name" value="zf-CCHC"/>
    <property type="match status" value="1"/>
</dbReference>
<keyword evidence="5" id="KW-1185">Reference proteome</keyword>
<evidence type="ECO:0000256" key="1">
    <source>
        <dbReference type="PROSITE-ProRule" id="PRU00047"/>
    </source>
</evidence>
<keyword evidence="1" id="KW-0862">Zinc</keyword>
<dbReference type="PROSITE" id="PS50158">
    <property type="entry name" value="ZF_CCHC"/>
    <property type="match status" value="1"/>
</dbReference>
<reference evidence="4" key="1">
    <citation type="submission" date="2021-02" db="EMBL/GenBank/DDBJ databases">
        <authorList>
            <person name="Nowell W R."/>
        </authorList>
    </citation>
    <scope>NUCLEOTIDE SEQUENCE</scope>
</reference>
<dbReference type="InterPro" id="IPR001878">
    <property type="entry name" value="Znf_CCHC"/>
</dbReference>
<dbReference type="Proteomes" id="UP000663854">
    <property type="component" value="Unassembled WGS sequence"/>
</dbReference>